<dbReference type="Proteomes" id="UP000268684">
    <property type="component" value="Chromosome II"/>
</dbReference>
<keyword evidence="3" id="KW-1185">Reference proteome</keyword>
<name>A0AAJ5NDM3_9BURK</name>
<evidence type="ECO:0000256" key="1">
    <source>
        <dbReference type="SAM" id="Phobius"/>
    </source>
</evidence>
<keyword evidence="1" id="KW-1133">Transmembrane helix</keyword>
<dbReference type="EMBL" id="LR025743">
    <property type="protein sequence ID" value="VBB13374.1"/>
    <property type="molecule type" value="Genomic_DNA"/>
</dbReference>
<accession>A0AAJ5NDM3</accession>
<proteinExistence type="predicted"/>
<feature type="transmembrane region" description="Helical" evidence="1">
    <location>
        <begin position="32"/>
        <end position="57"/>
    </location>
</feature>
<keyword evidence="1" id="KW-0812">Transmembrane</keyword>
<organism evidence="2 3">
    <name type="scientific">Burkholderia stabilis</name>
    <dbReference type="NCBI Taxonomy" id="95485"/>
    <lineage>
        <taxon>Bacteria</taxon>
        <taxon>Pseudomonadati</taxon>
        <taxon>Pseudomonadota</taxon>
        <taxon>Betaproteobacteria</taxon>
        <taxon>Burkholderiales</taxon>
        <taxon>Burkholderiaceae</taxon>
        <taxon>Burkholderia</taxon>
        <taxon>Burkholderia cepacia complex</taxon>
    </lineage>
</organism>
<reference evidence="2 3" key="1">
    <citation type="submission" date="2017-11" db="EMBL/GenBank/DDBJ databases">
        <authorList>
            <person name="Seth-Smith MB H."/>
        </authorList>
    </citation>
    <scope>NUCLEOTIDE SEQUENCE [LARGE SCALE GENOMIC DNA]</scope>
    <source>
        <strain evidence="2">E</strain>
    </source>
</reference>
<evidence type="ECO:0000313" key="2">
    <source>
        <dbReference type="EMBL" id="VBB13374.1"/>
    </source>
</evidence>
<gene>
    <name evidence="2" type="ORF">BSTAB16_3559</name>
</gene>
<keyword evidence="1" id="KW-0472">Membrane</keyword>
<evidence type="ECO:0000313" key="3">
    <source>
        <dbReference type="Proteomes" id="UP000268684"/>
    </source>
</evidence>
<sequence>MRAPLNSLTPVFRGYSRSVVKRVYSRRKYSEAVAWMVAYGIAIGFLWYGALVAGPYLRSLG</sequence>
<protein>
    <submittedName>
        <fullName evidence="2">Uncharacterized protein</fullName>
    </submittedName>
</protein>
<dbReference type="AlphaFoldDB" id="A0AAJ5NDM3"/>